<dbReference type="FunFam" id="4.10.70.10:FF:000001">
    <property type="entry name" value="Disintegrin and metalloproteinase domain-containing protein 22"/>
    <property type="match status" value="1"/>
</dbReference>
<evidence type="ECO:0000256" key="6">
    <source>
        <dbReference type="ARBA" id="ARBA00023136"/>
    </source>
</evidence>
<dbReference type="SUPFAM" id="SSF57552">
    <property type="entry name" value="Blood coagulation inhibitor (disintegrin)"/>
    <property type="match status" value="1"/>
</dbReference>
<organism evidence="16 17">
    <name type="scientific">Aquila chrysaetos chrysaetos</name>
    <dbReference type="NCBI Taxonomy" id="223781"/>
    <lineage>
        <taxon>Eukaryota</taxon>
        <taxon>Metazoa</taxon>
        <taxon>Chordata</taxon>
        <taxon>Craniata</taxon>
        <taxon>Vertebrata</taxon>
        <taxon>Euteleostomi</taxon>
        <taxon>Archelosauria</taxon>
        <taxon>Archosauria</taxon>
        <taxon>Dinosauria</taxon>
        <taxon>Saurischia</taxon>
        <taxon>Theropoda</taxon>
        <taxon>Coelurosauria</taxon>
        <taxon>Aves</taxon>
        <taxon>Neognathae</taxon>
        <taxon>Neoaves</taxon>
        <taxon>Telluraves</taxon>
        <taxon>Accipitrimorphae</taxon>
        <taxon>Accipitriformes</taxon>
        <taxon>Accipitridae</taxon>
        <taxon>Accipitrinae</taxon>
        <taxon>Aquila</taxon>
    </lineage>
</organism>
<dbReference type="InterPro" id="IPR002870">
    <property type="entry name" value="Peptidase_M12B_N"/>
</dbReference>
<dbReference type="InterPro" id="IPR001762">
    <property type="entry name" value="Disintegrin_dom"/>
</dbReference>
<protein>
    <submittedName>
        <fullName evidence="16">ADAM metallopeptidase domain 22</fullName>
    </submittedName>
</protein>
<dbReference type="Pfam" id="PF01562">
    <property type="entry name" value="Pep_M12B_propep"/>
    <property type="match status" value="1"/>
</dbReference>
<dbReference type="InterPro" id="IPR024079">
    <property type="entry name" value="MetalloPept_cat_dom_sf"/>
</dbReference>
<evidence type="ECO:0000259" key="15">
    <source>
        <dbReference type="PROSITE" id="PS50215"/>
    </source>
</evidence>
<keyword evidence="4" id="KW-0732">Signal</keyword>
<dbReference type="CDD" id="cd04269">
    <property type="entry name" value="ZnMc_adamalysin_II_like"/>
    <property type="match status" value="1"/>
</dbReference>
<keyword evidence="6 13" id="KW-0472">Membrane</keyword>
<gene>
    <name evidence="16" type="primary">ADAM22</name>
</gene>
<feature type="compositionally biased region" description="Basic and acidic residues" evidence="12">
    <location>
        <begin position="702"/>
        <end position="720"/>
    </location>
</feature>
<dbReference type="Gene3D" id="4.10.70.10">
    <property type="entry name" value="Disintegrin domain"/>
    <property type="match status" value="1"/>
</dbReference>
<evidence type="ECO:0000313" key="16">
    <source>
        <dbReference type="Ensembl" id="ENSACCP00020005426.1"/>
    </source>
</evidence>
<proteinExistence type="predicted"/>
<evidence type="ECO:0000256" key="12">
    <source>
        <dbReference type="SAM" id="MobiDB-lite"/>
    </source>
</evidence>
<evidence type="ECO:0000256" key="9">
    <source>
        <dbReference type="ARBA" id="ARBA00046288"/>
    </source>
</evidence>
<reference evidence="16" key="2">
    <citation type="submission" date="2025-09" db="UniProtKB">
        <authorList>
            <consortium name="Ensembl"/>
        </authorList>
    </citation>
    <scope>IDENTIFICATION</scope>
</reference>
<keyword evidence="8" id="KW-0325">Glycoprotein</keyword>
<evidence type="ECO:0000259" key="14">
    <source>
        <dbReference type="PROSITE" id="PS50214"/>
    </source>
</evidence>
<dbReference type="Gene3D" id="3.40.390.10">
    <property type="entry name" value="Collagenase (Catalytic Domain)"/>
    <property type="match status" value="1"/>
</dbReference>
<dbReference type="PROSITE" id="PS00427">
    <property type="entry name" value="DISINTEGRIN_1"/>
    <property type="match status" value="1"/>
</dbReference>
<dbReference type="SMART" id="SM00050">
    <property type="entry name" value="DISIN"/>
    <property type="match status" value="1"/>
</dbReference>
<dbReference type="GeneTree" id="ENSGT00940000156889"/>
<feature type="disulfide bond" evidence="10">
    <location>
        <begin position="427"/>
        <end position="447"/>
    </location>
</feature>
<dbReference type="GO" id="GO:0098839">
    <property type="term" value="C:postsynaptic density membrane"/>
    <property type="evidence" value="ECO:0007669"/>
    <property type="project" value="TreeGrafter"/>
</dbReference>
<dbReference type="Pfam" id="PF08516">
    <property type="entry name" value="ADAM_CR"/>
    <property type="match status" value="1"/>
</dbReference>
<dbReference type="GO" id="GO:0004222">
    <property type="term" value="F:metalloendopeptidase activity"/>
    <property type="evidence" value="ECO:0007669"/>
    <property type="project" value="InterPro"/>
</dbReference>
<feature type="compositionally biased region" description="Low complexity" evidence="12">
    <location>
        <begin position="753"/>
        <end position="768"/>
    </location>
</feature>
<keyword evidence="5 13" id="KW-1133">Transmembrane helix</keyword>
<comment type="subcellular location">
    <subcellularLocation>
        <location evidence="9">Endomembrane system</location>
        <topology evidence="9">Single-pass type I membrane protein</topology>
    </subcellularLocation>
</comment>
<dbReference type="InterPro" id="IPR034027">
    <property type="entry name" value="Reprolysin_adamalysin"/>
</dbReference>
<feature type="compositionally biased region" description="Basic residues" evidence="12">
    <location>
        <begin position="733"/>
        <end position="744"/>
    </location>
</feature>
<dbReference type="Pfam" id="PF01421">
    <property type="entry name" value="Reprolysin"/>
    <property type="match status" value="1"/>
</dbReference>
<feature type="transmembrane region" description="Helical" evidence="13">
    <location>
        <begin position="633"/>
        <end position="659"/>
    </location>
</feature>
<evidence type="ECO:0000256" key="7">
    <source>
        <dbReference type="ARBA" id="ARBA00023157"/>
    </source>
</evidence>
<feature type="compositionally biased region" description="Low complexity" evidence="12">
    <location>
        <begin position="684"/>
        <end position="701"/>
    </location>
</feature>
<dbReference type="PANTHER" id="PTHR11905">
    <property type="entry name" value="ADAM A DISINTEGRIN AND METALLOPROTEASE DOMAIN"/>
    <property type="match status" value="1"/>
</dbReference>
<dbReference type="FunFam" id="3.40.390.10:FF:000014">
    <property type="entry name" value="disintegrin and metalloproteinase domain-containing protein 11"/>
    <property type="match status" value="1"/>
</dbReference>
<dbReference type="PROSITE" id="PS50215">
    <property type="entry name" value="ADAM_MEPRO"/>
    <property type="match status" value="1"/>
</dbReference>
<evidence type="ECO:0000256" key="4">
    <source>
        <dbReference type="ARBA" id="ARBA00022729"/>
    </source>
</evidence>
<dbReference type="PANTHER" id="PTHR11905:SF14">
    <property type="entry name" value="DISINTEGRIN AND METALLOPROTEINASE DOMAIN-CONTAINING PROTEIN 22"/>
    <property type="match status" value="1"/>
</dbReference>
<evidence type="ECO:0000256" key="5">
    <source>
        <dbReference type="ARBA" id="ARBA00022989"/>
    </source>
</evidence>
<dbReference type="Pfam" id="PF00200">
    <property type="entry name" value="Disintegrin"/>
    <property type="match status" value="1"/>
</dbReference>
<evidence type="ECO:0000313" key="17">
    <source>
        <dbReference type="Proteomes" id="UP000472275"/>
    </source>
</evidence>
<dbReference type="InterPro" id="IPR001590">
    <property type="entry name" value="Peptidase_M12B"/>
</dbReference>
<dbReference type="GO" id="GO:0012505">
    <property type="term" value="C:endomembrane system"/>
    <property type="evidence" value="ECO:0007669"/>
    <property type="project" value="UniProtKB-SubCell"/>
</dbReference>
<dbReference type="AlphaFoldDB" id="A0A663E0A1"/>
<keyword evidence="17" id="KW-1185">Reference proteome</keyword>
<reference evidence="16" key="1">
    <citation type="submission" date="2025-08" db="UniProtKB">
        <authorList>
            <consortium name="Ensembl"/>
        </authorList>
    </citation>
    <scope>IDENTIFICATION</scope>
</reference>
<dbReference type="PROSITE" id="PS50214">
    <property type="entry name" value="DISINTEGRIN_2"/>
    <property type="match status" value="1"/>
</dbReference>
<evidence type="ECO:0000256" key="8">
    <source>
        <dbReference type="ARBA" id="ARBA00023180"/>
    </source>
</evidence>
<comment type="caution">
    <text evidence="11">Lacks conserved residue(s) required for the propagation of feature annotation.</text>
</comment>
<dbReference type="SUPFAM" id="SSF55486">
    <property type="entry name" value="Metalloproteases ('zincins'), catalytic domain"/>
    <property type="match status" value="1"/>
</dbReference>
<feature type="domain" description="Disintegrin" evidence="14">
    <location>
        <begin position="368"/>
        <end position="455"/>
    </location>
</feature>
<evidence type="ECO:0000256" key="11">
    <source>
        <dbReference type="PROSITE-ProRule" id="PRU00276"/>
    </source>
</evidence>
<keyword evidence="7 10" id="KW-1015">Disulfide bond</keyword>
<evidence type="ECO:0000256" key="1">
    <source>
        <dbReference type="ARBA" id="ARBA00022536"/>
    </source>
</evidence>
<evidence type="ECO:0000256" key="10">
    <source>
        <dbReference type="PROSITE-ProRule" id="PRU00068"/>
    </source>
</evidence>
<keyword evidence="2" id="KW-0165">Cleavage on pair of basic residues</keyword>
<dbReference type="SMART" id="SM00608">
    <property type="entry name" value="ACR"/>
    <property type="match status" value="1"/>
</dbReference>
<dbReference type="InterPro" id="IPR018358">
    <property type="entry name" value="Disintegrin_CS"/>
</dbReference>
<dbReference type="Ensembl" id="ENSACCT00020005657.1">
    <property type="protein sequence ID" value="ENSACCP00020005426.1"/>
    <property type="gene ID" value="ENSACCG00020003338.1"/>
</dbReference>
<feature type="region of interest" description="Disordered" evidence="12">
    <location>
        <begin position="676"/>
        <end position="788"/>
    </location>
</feature>
<sequence length="802" mass="89106">MFGKYMSTHIARASFQVDAFGSSFILDVTLNHDLLSSEYLERHIEQGGKTVEVKGGEHCYYQGEIRGNPVSFVALSTCHGLHGMFYDGNHTYLIEPDENYTSDDDFHFHSVYKSKLFEFPSNDLPSEFWQTNTTSQKFVVKPRHKRSKRQVRQIPRKIEEETKYIELMIVNDHLMCKKHRLSVGHTNSYAKSVVNMADLIYKEQLNTRIVLVAMETWATDNKFTISENPLVTLREFMKYRRDFIREKSDAVHLFSGSRFQSSRSGVAHTGGICSLLKGGGVNEFGKPDLMAVTLAQTLAQNIGIFSDRRKLISGECKCEDTWSGCIMGDTGYYLPSKFSKCDIEEYHEFLNNGGGACLFNKPTKLLDPPECGNGFVEDGEECDCGTIAECASEGGECCNTCTLTAGSQCSNGLCCRKCRFEPKGVLCREAVNDCDIAENCTGNSSQCSPNIHKMDGYSCDNKQGICFGGRCKTRDRQCKYIWGEKVTAADRYCYEKLNIEGTEKGNCGRDKDSWIQCNKQDVLCGYLLCSNISSVPRLGELDGEITSSVLQFGKVYNCSGGHVKLDEETDLGYVENGTPCGPNMVCLEHRCLPTEAFNFSTCPGTTGSQICSGHGVCSLHLLVLYIFLLKPCIFFPFLVFPGVVSTNIIIGAIAVNYVLLNTGDYVKKPGEADSFYSDMPPGVSTNSASSSKKRSNGLSHSWSERIPDTKHISDICENGRPRSNSWQGNIGGNRKKVRGKRFRPRSNSTETLSPAKSPSSSTGSIASSRKYPYPMPPLPDEEKKANRQSARVCVPLLCAFHQ</sequence>
<name>A0A663E0A1_AQUCH</name>
<dbReference type="GO" id="GO:0006508">
    <property type="term" value="P:proteolysis"/>
    <property type="evidence" value="ECO:0007669"/>
    <property type="project" value="InterPro"/>
</dbReference>
<evidence type="ECO:0000256" key="2">
    <source>
        <dbReference type="ARBA" id="ARBA00022685"/>
    </source>
</evidence>
<accession>A0A663E0A1</accession>
<evidence type="ECO:0000256" key="13">
    <source>
        <dbReference type="SAM" id="Phobius"/>
    </source>
</evidence>
<evidence type="ECO:0000256" key="3">
    <source>
        <dbReference type="ARBA" id="ARBA00022692"/>
    </source>
</evidence>
<dbReference type="InterPro" id="IPR006586">
    <property type="entry name" value="ADAM_Cys-rich"/>
</dbReference>
<feature type="domain" description="Peptidase M12B" evidence="15">
    <location>
        <begin position="163"/>
        <end position="362"/>
    </location>
</feature>
<keyword evidence="3 13" id="KW-0812">Transmembrane</keyword>
<keyword evidence="1" id="KW-0245">EGF-like domain</keyword>
<dbReference type="PRINTS" id="PR00289">
    <property type="entry name" value="DISINTEGRIN"/>
</dbReference>
<dbReference type="Proteomes" id="UP000472275">
    <property type="component" value="Chromosome 3"/>
</dbReference>
<dbReference type="InterPro" id="IPR036436">
    <property type="entry name" value="Disintegrin_dom_sf"/>
</dbReference>